<proteinExistence type="predicted"/>
<gene>
    <name evidence="2" type="ORF">PH603_16465</name>
</gene>
<accession>A0AAF0BH85</accession>
<feature type="chain" id="PRO_5041968668" evidence="1">
    <location>
        <begin position="25"/>
        <end position="233"/>
    </location>
</feature>
<evidence type="ECO:0000256" key="1">
    <source>
        <dbReference type="SAM" id="SignalP"/>
    </source>
</evidence>
<dbReference type="KEGG" id="gso:PH603_16465"/>
<dbReference type="Proteomes" id="UP001217500">
    <property type="component" value="Chromosome"/>
</dbReference>
<dbReference type="RefSeq" id="WP_289503852.1">
    <property type="nucleotide sequence ID" value="NZ_CP116805.1"/>
</dbReference>
<feature type="signal peptide" evidence="1">
    <location>
        <begin position="1"/>
        <end position="24"/>
    </location>
</feature>
<evidence type="ECO:0000313" key="3">
    <source>
        <dbReference type="Proteomes" id="UP001217500"/>
    </source>
</evidence>
<protein>
    <submittedName>
        <fullName evidence="2">Uncharacterized protein</fullName>
    </submittedName>
</protein>
<organism evidence="2 3">
    <name type="scientific">Gimibacter soli</name>
    <dbReference type="NCBI Taxonomy" id="3024400"/>
    <lineage>
        <taxon>Bacteria</taxon>
        <taxon>Pseudomonadati</taxon>
        <taxon>Pseudomonadota</taxon>
        <taxon>Alphaproteobacteria</taxon>
        <taxon>Kordiimonadales</taxon>
        <taxon>Temperatibacteraceae</taxon>
        <taxon>Gimibacter</taxon>
    </lineage>
</organism>
<name>A0AAF0BH85_9PROT</name>
<dbReference type="AlphaFoldDB" id="A0AAF0BH85"/>
<reference evidence="2" key="1">
    <citation type="submission" date="2023-01" db="EMBL/GenBank/DDBJ databases">
        <title>The genome sequence of Kordiimonadaceae bacterium 6D33.</title>
        <authorList>
            <person name="Liu Y."/>
        </authorList>
    </citation>
    <scope>NUCLEOTIDE SEQUENCE</scope>
    <source>
        <strain evidence="2">6D33</strain>
    </source>
</reference>
<dbReference type="EMBL" id="CP116805">
    <property type="protein sequence ID" value="WCL54133.1"/>
    <property type="molecule type" value="Genomic_DNA"/>
</dbReference>
<sequence>MTGIRARVMGLVAISLLVAVPAAADTFDTFEEAERDICTSAEDAAVFTYFRDSYYDLDKNLLAVTGGSRYDRLVALPKEKQAERLAFDHDRVQGLIPRMGRLFPRMNRPLDIPPMIKQLKDGAIWQPLSDHHTEILRVAFTRLLIQAEDGAATKMAAFLEAFDDYENKLLDAKADGITAEDAQVLSYLRGEVASRYRDSLRFLAKDVIFAGEFREKMVAGVQVACAGPAEEKE</sequence>
<keyword evidence="1" id="KW-0732">Signal</keyword>
<keyword evidence="3" id="KW-1185">Reference proteome</keyword>
<evidence type="ECO:0000313" key="2">
    <source>
        <dbReference type="EMBL" id="WCL54133.1"/>
    </source>
</evidence>